<protein>
    <submittedName>
        <fullName evidence="1">Uncharacterized protein</fullName>
    </submittedName>
</protein>
<dbReference type="Proteomes" id="UP001217089">
    <property type="component" value="Unassembled WGS sequence"/>
</dbReference>
<comment type="caution">
    <text evidence="1">The sequence shown here is derived from an EMBL/GenBank/DDBJ whole genome shotgun (WGS) entry which is preliminary data.</text>
</comment>
<evidence type="ECO:0000313" key="1">
    <source>
        <dbReference type="EMBL" id="KAJ8315394.1"/>
    </source>
</evidence>
<dbReference type="EMBL" id="JARBDR010000337">
    <property type="protein sequence ID" value="KAJ8315394.1"/>
    <property type="molecule type" value="Genomic_DNA"/>
</dbReference>
<gene>
    <name evidence="1" type="ORF">KUTeg_007544</name>
</gene>
<evidence type="ECO:0000313" key="2">
    <source>
        <dbReference type="Proteomes" id="UP001217089"/>
    </source>
</evidence>
<proteinExistence type="predicted"/>
<sequence length="47" mass="5298">MTGDSFRVSVPVPVLSLLAGQYFTYQTISFTYTLHSLPKEKKDMSVN</sequence>
<organism evidence="1 2">
    <name type="scientific">Tegillarca granosa</name>
    <name type="common">Malaysian cockle</name>
    <name type="synonym">Anadara granosa</name>
    <dbReference type="NCBI Taxonomy" id="220873"/>
    <lineage>
        <taxon>Eukaryota</taxon>
        <taxon>Metazoa</taxon>
        <taxon>Spiralia</taxon>
        <taxon>Lophotrochozoa</taxon>
        <taxon>Mollusca</taxon>
        <taxon>Bivalvia</taxon>
        <taxon>Autobranchia</taxon>
        <taxon>Pteriomorphia</taxon>
        <taxon>Arcoida</taxon>
        <taxon>Arcoidea</taxon>
        <taxon>Arcidae</taxon>
        <taxon>Tegillarca</taxon>
    </lineage>
</organism>
<name>A0ABQ9FDK6_TEGGR</name>
<accession>A0ABQ9FDK6</accession>
<reference evidence="1 2" key="1">
    <citation type="submission" date="2022-12" db="EMBL/GenBank/DDBJ databases">
        <title>Chromosome-level genome of Tegillarca granosa.</title>
        <authorList>
            <person name="Kim J."/>
        </authorList>
    </citation>
    <scope>NUCLEOTIDE SEQUENCE [LARGE SCALE GENOMIC DNA]</scope>
    <source>
        <strain evidence="1">Teg-2019</strain>
        <tissue evidence="1">Adductor muscle</tissue>
    </source>
</reference>
<keyword evidence="2" id="KW-1185">Reference proteome</keyword>